<evidence type="ECO:0000256" key="11">
    <source>
        <dbReference type="ARBA" id="ARBA00023180"/>
    </source>
</evidence>
<keyword evidence="8 15" id="KW-1133">Transmembrane helix</keyword>
<dbReference type="PANTHER" id="PTHR11920">
    <property type="entry name" value="GUANYLYL CYCLASE"/>
    <property type="match status" value="1"/>
</dbReference>
<comment type="subcellular location">
    <subcellularLocation>
        <location evidence="3">Cell membrane</location>
    </subcellularLocation>
    <subcellularLocation>
        <location evidence="2">Membrane</location>
        <topology evidence="2">Single-pass membrane protein</topology>
    </subcellularLocation>
</comment>
<keyword evidence="9 15" id="KW-0472">Membrane</keyword>
<dbReference type="PROSITE" id="PS00452">
    <property type="entry name" value="GUANYLATE_CYCLASE_1"/>
    <property type="match status" value="1"/>
</dbReference>
<dbReference type="Gene3D" id="3.30.70.1230">
    <property type="entry name" value="Nucleotide cyclase"/>
    <property type="match status" value="1"/>
</dbReference>
<evidence type="ECO:0000256" key="13">
    <source>
        <dbReference type="RuleBase" id="RU000405"/>
    </source>
</evidence>
<keyword evidence="12 13" id="KW-0456">Lyase</keyword>
<protein>
    <submittedName>
        <fullName evidence="18">Guanylate cyclase domain-containing protein</fullName>
    </submittedName>
</protein>
<evidence type="ECO:0000259" key="16">
    <source>
        <dbReference type="PROSITE" id="PS50125"/>
    </source>
</evidence>
<evidence type="ECO:0000256" key="4">
    <source>
        <dbReference type="ARBA" id="ARBA00022475"/>
    </source>
</evidence>
<proteinExistence type="inferred from homology"/>
<dbReference type="GO" id="GO:0000166">
    <property type="term" value="F:nucleotide binding"/>
    <property type="evidence" value="ECO:0007669"/>
    <property type="project" value="UniProtKB-KW"/>
</dbReference>
<evidence type="ECO:0000256" key="5">
    <source>
        <dbReference type="ARBA" id="ARBA00022692"/>
    </source>
</evidence>
<keyword evidence="11" id="KW-0325">Glycoprotein</keyword>
<comment type="similarity">
    <text evidence="13">Belongs to the adenylyl cyclase class-4/guanylyl cyclase family.</text>
</comment>
<sequence length="673" mass="74526">MAGPLSETQSVHSQTIMVTNNRVGSATSRQSGRSGRSNRSRASSLAKSLLGMASDDQLHARLVAGLKLLGITIPPVAAVVFLSVLMVVQLQKDLSETSSLQAFLSESQRIQELVGALQRERGMTCVLLESSRATSATSVERSELTGNLSRLRGETTEILFSIPDWGQISSIGGAFESQRTFFQSLAEHRAKVGVSVNDCFENIKYYSSSIDTFIKYSEQMFYGSSSGKYWGKLEALRMMIHANDLVGIKRALGGSFFAATFFTPEMNQHYTEVSGAVIRLLDLASSSDADVAQYLLSVAQSPEGQMAISSMEAMEIEIRNNRTTGLNSSLNWFNNVTVYMNTVIQPTTRFTDGKISEETKSKRDSKIQTFIITIAIMSVVLVLSVTVTIWFGVDSHRLNNKIKEKASELAVEKSKTDQLLNQVLPRSIVRELKVKGVVAPQTFSAVTVFFSDIKGFTQLSAKSSPMQIINLLNELYSAMDTTLDRYSCYKVETIGDAYMVVSGAPKPNGTVHSTEICTMALDVLQEIGNLKIPHMPEERLMMRIGIHTGPVAAGVVGLKMPRYCLFGDTVNTASRMESTGEPMCIHLSDSTKHHLEVHHSHENYTVEPRGERLIKGKGVMMTHWLLGKDNFPFYINLEASRLIYEQTHYWRDLNDYTFSSANSNNPDATDFFT</sequence>
<dbReference type="InterPro" id="IPR050401">
    <property type="entry name" value="Cyclic_nucleotide_synthase"/>
</dbReference>
<dbReference type="GO" id="GO:0001653">
    <property type="term" value="F:peptide receptor activity"/>
    <property type="evidence" value="ECO:0007669"/>
    <property type="project" value="TreeGrafter"/>
</dbReference>
<comment type="catalytic activity">
    <reaction evidence="1">
        <text>GTP = 3',5'-cyclic GMP + diphosphate</text>
        <dbReference type="Rhea" id="RHEA:13665"/>
        <dbReference type="ChEBI" id="CHEBI:33019"/>
        <dbReference type="ChEBI" id="CHEBI:37565"/>
        <dbReference type="ChEBI" id="CHEBI:57746"/>
        <dbReference type="EC" id="4.6.1.2"/>
    </reaction>
</comment>
<dbReference type="GO" id="GO:0005886">
    <property type="term" value="C:plasma membrane"/>
    <property type="evidence" value="ECO:0007669"/>
    <property type="project" value="UniProtKB-SubCell"/>
</dbReference>
<keyword evidence="6" id="KW-0732">Signal</keyword>
<keyword evidence="10" id="KW-0675">Receptor</keyword>
<dbReference type="Pfam" id="PF08376">
    <property type="entry name" value="NIT"/>
    <property type="match status" value="1"/>
</dbReference>
<dbReference type="WBParaSite" id="PSAMB.scaffold52size92702.g1137.t2">
    <property type="protein sequence ID" value="PSAMB.scaffold52size92702.g1137.t2"/>
    <property type="gene ID" value="PSAMB.scaffold52size92702.g1137"/>
</dbReference>
<keyword evidence="5 15" id="KW-0812">Transmembrane</keyword>
<keyword evidence="4" id="KW-1003">Cell membrane</keyword>
<dbReference type="GO" id="GO:0004383">
    <property type="term" value="F:guanylate cyclase activity"/>
    <property type="evidence" value="ECO:0007669"/>
    <property type="project" value="UniProtKB-EC"/>
</dbReference>
<evidence type="ECO:0000256" key="2">
    <source>
        <dbReference type="ARBA" id="ARBA00004167"/>
    </source>
</evidence>
<evidence type="ECO:0000256" key="14">
    <source>
        <dbReference type="SAM" id="MobiDB-lite"/>
    </source>
</evidence>
<feature type="region of interest" description="Disordered" evidence="14">
    <location>
        <begin position="1"/>
        <end position="41"/>
    </location>
</feature>
<dbReference type="Proteomes" id="UP000887566">
    <property type="component" value="Unplaced"/>
</dbReference>
<keyword evidence="7" id="KW-0547">Nucleotide-binding</keyword>
<evidence type="ECO:0000256" key="3">
    <source>
        <dbReference type="ARBA" id="ARBA00004236"/>
    </source>
</evidence>
<evidence type="ECO:0000313" key="18">
    <source>
        <dbReference type="WBParaSite" id="PSAMB.scaffold52size92702.g1137.t2"/>
    </source>
</evidence>
<feature type="compositionally biased region" description="Low complexity" evidence="14">
    <location>
        <begin position="24"/>
        <end position="41"/>
    </location>
</feature>
<dbReference type="InterPro" id="IPR013587">
    <property type="entry name" value="Nitrate/nitrite_sensing"/>
</dbReference>
<evidence type="ECO:0000256" key="10">
    <source>
        <dbReference type="ARBA" id="ARBA00023170"/>
    </source>
</evidence>
<evidence type="ECO:0000256" key="15">
    <source>
        <dbReference type="SAM" id="Phobius"/>
    </source>
</evidence>
<dbReference type="AlphaFoldDB" id="A0A914WUK0"/>
<evidence type="ECO:0000256" key="7">
    <source>
        <dbReference type="ARBA" id="ARBA00022741"/>
    </source>
</evidence>
<keyword evidence="17" id="KW-1185">Reference proteome</keyword>
<organism evidence="17 18">
    <name type="scientific">Plectus sambesii</name>
    <dbReference type="NCBI Taxonomy" id="2011161"/>
    <lineage>
        <taxon>Eukaryota</taxon>
        <taxon>Metazoa</taxon>
        <taxon>Ecdysozoa</taxon>
        <taxon>Nematoda</taxon>
        <taxon>Chromadorea</taxon>
        <taxon>Plectida</taxon>
        <taxon>Plectina</taxon>
        <taxon>Plectoidea</taxon>
        <taxon>Plectidae</taxon>
        <taxon>Plectus</taxon>
    </lineage>
</organism>
<evidence type="ECO:0000256" key="6">
    <source>
        <dbReference type="ARBA" id="ARBA00022729"/>
    </source>
</evidence>
<dbReference type="PANTHER" id="PTHR11920:SF501">
    <property type="entry name" value="GUANYLATE CYCLASE 32E"/>
    <property type="match status" value="1"/>
</dbReference>
<dbReference type="FunFam" id="3.30.70.1230:FF:000050">
    <property type="entry name" value="Guanylate cyclase"/>
    <property type="match status" value="1"/>
</dbReference>
<dbReference type="SMART" id="SM00044">
    <property type="entry name" value="CYCc"/>
    <property type="match status" value="1"/>
</dbReference>
<dbReference type="InterPro" id="IPR018297">
    <property type="entry name" value="A/G_cyclase_CS"/>
</dbReference>
<evidence type="ECO:0000256" key="9">
    <source>
        <dbReference type="ARBA" id="ARBA00023136"/>
    </source>
</evidence>
<dbReference type="Pfam" id="PF00211">
    <property type="entry name" value="Guanylate_cyc"/>
    <property type="match status" value="1"/>
</dbReference>
<dbReference type="GO" id="GO:0004016">
    <property type="term" value="F:adenylate cyclase activity"/>
    <property type="evidence" value="ECO:0007669"/>
    <property type="project" value="TreeGrafter"/>
</dbReference>
<reference evidence="18" key="1">
    <citation type="submission" date="2022-11" db="UniProtKB">
        <authorList>
            <consortium name="WormBaseParasite"/>
        </authorList>
    </citation>
    <scope>IDENTIFICATION</scope>
</reference>
<dbReference type="PROSITE" id="PS50125">
    <property type="entry name" value="GUANYLATE_CYCLASE_2"/>
    <property type="match status" value="1"/>
</dbReference>
<feature type="domain" description="Guanylate cyclase" evidence="16">
    <location>
        <begin position="447"/>
        <end position="577"/>
    </location>
</feature>
<dbReference type="GO" id="GO:0035556">
    <property type="term" value="P:intracellular signal transduction"/>
    <property type="evidence" value="ECO:0007669"/>
    <property type="project" value="InterPro"/>
</dbReference>
<feature type="compositionally biased region" description="Polar residues" evidence="14">
    <location>
        <begin position="1"/>
        <end position="23"/>
    </location>
</feature>
<evidence type="ECO:0000256" key="8">
    <source>
        <dbReference type="ARBA" id="ARBA00022989"/>
    </source>
</evidence>
<dbReference type="Gene3D" id="6.10.250.780">
    <property type="match status" value="1"/>
</dbReference>
<dbReference type="InterPro" id="IPR029787">
    <property type="entry name" value="Nucleotide_cyclase"/>
</dbReference>
<name>A0A914WUK0_9BILA</name>
<dbReference type="InterPro" id="IPR001054">
    <property type="entry name" value="A/G_cyclase"/>
</dbReference>
<evidence type="ECO:0000256" key="1">
    <source>
        <dbReference type="ARBA" id="ARBA00001436"/>
    </source>
</evidence>
<dbReference type="CDD" id="cd07302">
    <property type="entry name" value="CHD"/>
    <property type="match status" value="1"/>
</dbReference>
<dbReference type="SUPFAM" id="SSF55073">
    <property type="entry name" value="Nucleotide cyclase"/>
    <property type="match status" value="1"/>
</dbReference>
<accession>A0A914WUK0</accession>
<dbReference type="GO" id="GO:0007168">
    <property type="term" value="P:receptor guanylyl cyclase signaling pathway"/>
    <property type="evidence" value="ECO:0007669"/>
    <property type="project" value="TreeGrafter"/>
</dbReference>
<dbReference type="GO" id="GO:0007606">
    <property type="term" value="P:sensory perception of chemical stimulus"/>
    <property type="evidence" value="ECO:0007669"/>
    <property type="project" value="UniProtKB-ARBA"/>
</dbReference>
<evidence type="ECO:0000256" key="12">
    <source>
        <dbReference type="ARBA" id="ARBA00023239"/>
    </source>
</evidence>
<feature type="transmembrane region" description="Helical" evidence="15">
    <location>
        <begin position="370"/>
        <end position="393"/>
    </location>
</feature>
<evidence type="ECO:0000313" key="17">
    <source>
        <dbReference type="Proteomes" id="UP000887566"/>
    </source>
</evidence>
<feature type="transmembrane region" description="Helical" evidence="15">
    <location>
        <begin position="68"/>
        <end position="88"/>
    </location>
</feature>